<organism evidence="8 9">
    <name type="scientific">Elioraea tepida</name>
    <dbReference type="NCBI Taxonomy" id="2843330"/>
    <lineage>
        <taxon>Bacteria</taxon>
        <taxon>Pseudomonadati</taxon>
        <taxon>Pseudomonadota</taxon>
        <taxon>Alphaproteobacteria</taxon>
        <taxon>Acetobacterales</taxon>
        <taxon>Elioraeaceae</taxon>
        <taxon>Elioraea</taxon>
    </lineage>
</organism>
<feature type="transmembrane region" description="Helical" evidence="7">
    <location>
        <begin position="169"/>
        <end position="190"/>
    </location>
</feature>
<feature type="transmembrane region" description="Helical" evidence="7">
    <location>
        <begin position="62"/>
        <end position="86"/>
    </location>
</feature>
<protein>
    <submittedName>
        <fullName evidence="8">AEC family transporter</fullName>
    </submittedName>
</protein>
<evidence type="ECO:0000256" key="6">
    <source>
        <dbReference type="ARBA" id="ARBA00023136"/>
    </source>
</evidence>
<evidence type="ECO:0000256" key="7">
    <source>
        <dbReference type="SAM" id="Phobius"/>
    </source>
</evidence>
<dbReference type="PANTHER" id="PTHR36838">
    <property type="entry name" value="AUXIN EFFLUX CARRIER FAMILY PROTEIN"/>
    <property type="match status" value="1"/>
</dbReference>
<evidence type="ECO:0000256" key="5">
    <source>
        <dbReference type="ARBA" id="ARBA00022989"/>
    </source>
</evidence>
<reference evidence="8" key="1">
    <citation type="submission" date="2021-06" db="EMBL/GenBank/DDBJ databases">
        <title>Elioraea tepida, sp. nov., a moderately thermophilic aerobic anoxygenic phototrophic bacterium isolated from an alkaline siliceous hot spring mat community in Yellowstone National Park, WY, USA.</title>
        <authorList>
            <person name="Saini M.K."/>
            <person name="Yoshida S."/>
            <person name="Sebastian A."/>
            <person name="Hirose S."/>
            <person name="Hara E."/>
            <person name="Tamaki H."/>
            <person name="Soulier N.T."/>
            <person name="Albert I."/>
            <person name="Hanada S."/>
            <person name="Bryant D.A."/>
            <person name="Tank M."/>
        </authorList>
    </citation>
    <scope>NUCLEOTIDE SEQUENCE</scope>
    <source>
        <strain evidence="8">MS-P2</strain>
    </source>
</reference>
<evidence type="ECO:0000256" key="2">
    <source>
        <dbReference type="ARBA" id="ARBA00022448"/>
    </source>
</evidence>
<evidence type="ECO:0000256" key="1">
    <source>
        <dbReference type="ARBA" id="ARBA00004141"/>
    </source>
</evidence>
<evidence type="ECO:0000256" key="4">
    <source>
        <dbReference type="ARBA" id="ARBA00022692"/>
    </source>
</evidence>
<dbReference type="RefSeq" id="WP_218286928.1">
    <property type="nucleotide sequence ID" value="NZ_CP076448.1"/>
</dbReference>
<feature type="transmembrane region" description="Helical" evidence="7">
    <location>
        <begin position="37"/>
        <end position="56"/>
    </location>
</feature>
<keyword evidence="6 7" id="KW-0472">Membrane</keyword>
<evidence type="ECO:0000313" key="8">
    <source>
        <dbReference type="EMBL" id="QXM25877.1"/>
    </source>
</evidence>
<feature type="transmembrane region" description="Helical" evidence="7">
    <location>
        <begin position="6"/>
        <end position="25"/>
    </location>
</feature>
<keyword evidence="9" id="KW-1185">Reference proteome</keyword>
<accession>A0A975U3V1</accession>
<keyword evidence="4 7" id="KW-0812">Transmembrane</keyword>
<feature type="transmembrane region" description="Helical" evidence="7">
    <location>
        <begin position="282"/>
        <end position="305"/>
    </location>
</feature>
<keyword evidence="5 7" id="KW-1133">Transmembrane helix</keyword>
<dbReference type="GO" id="GO:0016020">
    <property type="term" value="C:membrane"/>
    <property type="evidence" value="ECO:0007669"/>
    <property type="project" value="UniProtKB-SubCell"/>
</dbReference>
<proteinExistence type="predicted"/>
<dbReference type="InterPro" id="IPR004776">
    <property type="entry name" value="Mem_transp_PIN-like"/>
</dbReference>
<dbReference type="Pfam" id="PF03547">
    <property type="entry name" value="Mem_trans"/>
    <property type="match status" value="1"/>
</dbReference>
<dbReference type="AlphaFoldDB" id="A0A975U3V1"/>
<evidence type="ECO:0000256" key="3">
    <source>
        <dbReference type="ARBA" id="ARBA00022475"/>
    </source>
</evidence>
<dbReference type="PANTHER" id="PTHR36838:SF4">
    <property type="entry name" value="AUXIN EFFLUX CARRIER FAMILY PROTEIN"/>
    <property type="match status" value="1"/>
</dbReference>
<keyword evidence="3" id="KW-1003">Cell membrane</keyword>
<dbReference type="GO" id="GO:0055085">
    <property type="term" value="P:transmembrane transport"/>
    <property type="evidence" value="ECO:0007669"/>
    <property type="project" value="InterPro"/>
</dbReference>
<dbReference type="Proteomes" id="UP000694001">
    <property type="component" value="Chromosome"/>
</dbReference>
<feature type="transmembrane region" description="Helical" evidence="7">
    <location>
        <begin position="234"/>
        <end position="262"/>
    </location>
</feature>
<comment type="subcellular location">
    <subcellularLocation>
        <location evidence="1">Membrane</location>
        <topology evidence="1">Multi-pass membrane protein</topology>
    </subcellularLocation>
</comment>
<keyword evidence="2" id="KW-0813">Transport</keyword>
<gene>
    <name evidence="8" type="ORF">KO353_06675</name>
</gene>
<dbReference type="KEGG" id="elio:KO353_06675"/>
<feature type="transmembrane region" description="Helical" evidence="7">
    <location>
        <begin position="129"/>
        <end position="148"/>
    </location>
</feature>
<evidence type="ECO:0000313" key="9">
    <source>
        <dbReference type="Proteomes" id="UP000694001"/>
    </source>
</evidence>
<sequence length="306" mass="30104">MDRAVVVLDAIVPVALLIALGAGLRRVPGLGDAFWAGAERLCYLVLLPALLAVGLATADFAAVPVVAMAGAIVASLVAVGAGLVALKPLLAIDGPAFTSVFQGGIRFNNYIALAVAVGLHGAPGVPLAALTTAAIVPTVNVMSVLVFARFGTARPTVLGTLRMLVTNPLILACAAGGALQALGLALPGVVVAAGRSLGQASLPVGLMCVGAAFQPHALRARPGAAALASAAKFVALPVCVSLACRGFGVGGMAAEIALLFAAMPTASSSYILARQLGGDAPLMAAITTAQTVLAALTVPLTLALAA</sequence>
<dbReference type="EMBL" id="CP076448">
    <property type="protein sequence ID" value="QXM25877.1"/>
    <property type="molecule type" value="Genomic_DNA"/>
</dbReference>
<name>A0A975U3V1_9PROT</name>